<gene>
    <name evidence="3" type="ORF">EJB05_26383</name>
</gene>
<organism evidence="3 4">
    <name type="scientific">Eragrostis curvula</name>
    <name type="common">weeping love grass</name>
    <dbReference type="NCBI Taxonomy" id="38414"/>
    <lineage>
        <taxon>Eukaryota</taxon>
        <taxon>Viridiplantae</taxon>
        <taxon>Streptophyta</taxon>
        <taxon>Embryophyta</taxon>
        <taxon>Tracheophyta</taxon>
        <taxon>Spermatophyta</taxon>
        <taxon>Magnoliopsida</taxon>
        <taxon>Liliopsida</taxon>
        <taxon>Poales</taxon>
        <taxon>Poaceae</taxon>
        <taxon>PACMAD clade</taxon>
        <taxon>Chloridoideae</taxon>
        <taxon>Eragrostideae</taxon>
        <taxon>Eragrostidinae</taxon>
        <taxon>Eragrostis</taxon>
    </lineage>
</organism>
<evidence type="ECO:0000313" key="3">
    <source>
        <dbReference type="EMBL" id="TVU23991.1"/>
    </source>
</evidence>
<protein>
    <recommendedName>
        <fullName evidence="2">Disease resistance R13L4/SHOC-2-like LRR domain-containing protein</fullName>
    </recommendedName>
</protein>
<evidence type="ECO:0000256" key="1">
    <source>
        <dbReference type="ARBA" id="ARBA00022737"/>
    </source>
</evidence>
<feature type="domain" description="Disease resistance R13L4/SHOC-2-like LRR" evidence="2">
    <location>
        <begin position="51"/>
        <end position="310"/>
    </location>
</feature>
<dbReference type="AlphaFoldDB" id="A0A5J9UL30"/>
<dbReference type="Gramene" id="TVU23991">
    <property type="protein sequence ID" value="TVU23991"/>
    <property type="gene ID" value="EJB05_26383"/>
</dbReference>
<dbReference type="InterPro" id="IPR032675">
    <property type="entry name" value="LRR_dom_sf"/>
</dbReference>
<proteinExistence type="predicted"/>
<keyword evidence="4" id="KW-1185">Reference proteome</keyword>
<reference evidence="3 4" key="1">
    <citation type="journal article" date="2019" name="Sci. Rep.">
        <title>A high-quality genome of Eragrostis curvula grass provides insights into Poaceae evolution and supports new strategies to enhance forage quality.</title>
        <authorList>
            <person name="Carballo J."/>
            <person name="Santos B.A.C.M."/>
            <person name="Zappacosta D."/>
            <person name="Garbus I."/>
            <person name="Selva J.P."/>
            <person name="Gallo C.A."/>
            <person name="Diaz A."/>
            <person name="Albertini E."/>
            <person name="Caccamo M."/>
            <person name="Echenique V."/>
        </authorList>
    </citation>
    <scope>NUCLEOTIDE SEQUENCE [LARGE SCALE GENOMIC DNA]</scope>
    <source>
        <strain evidence="4">cv. Victoria</strain>
        <tissue evidence="3">Leaf</tissue>
    </source>
</reference>
<dbReference type="EMBL" id="RWGY01000013">
    <property type="protein sequence ID" value="TVU23991.1"/>
    <property type="molecule type" value="Genomic_DNA"/>
</dbReference>
<dbReference type="Proteomes" id="UP000324897">
    <property type="component" value="Chromosome 2"/>
</dbReference>
<sequence>MAMTDMGWLSSSPLLLRGAVSVAQSPNLQKKGEERRGLGSCVSSCSAICGRTRDGVGNMQALEFLSLIVVDYTTSITLLQELGSLTKLRTLGLEWRISTVHKDKDAYFDNFLSALNKLGSSSLQYLTIVSPWSLDFLFDFWSSPPPHLLKELGIKGWYLSKIPVWMTSLTNLTYLDIEVKVRQETLQILGDFPALQFAKLCSNVAAPEERCLVVSNNGFRCLEKLSFVGWVNMMFEEGAMPVLETLEFQIIANEAQTACGFVPPDLGVRHLLALRNLVVNVHCEGASLEEVEAVEAAIRIATSMLPNHPTPDLRRFLDSEM</sequence>
<dbReference type="InterPro" id="IPR055414">
    <property type="entry name" value="LRR_R13L4/SHOC2-like"/>
</dbReference>
<evidence type="ECO:0000259" key="2">
    <source>
        <dbReference type="Pfam" id="PF23598"/>
    </source>
</evidence>
<evidence type="ECO:0000313" key="4">
    <source>
        <dbReference type="Proteomes" id="UP000324897"/>
    </source>
</evidence>
<accession>A0A5J9UL30</accession>
<dbReference type="Pfam" id="PF23598">
    <property type="entry name" value="LRR_14"/>
    <property type="match status" value="1"/>
</dbReference>
<comment type="caution">
    <text evidence="3">The sequence shown here is derived from an EMBL/GenBank/DDBJ whole genome shotgun (WGS) entry which is preliminary data.</text>
</comment>
<feature type="non-terminal residue" evidence="3">
    <location>
        <position position="321"/>
    </location>
</feature>
<keyword evidence="1" id="KW-0677">Repeat</keyword>
<dbReference type="Gene3D" id="3.80.10.10">
    <property type="entry name" value="Ribonuclease Inhibitor"/>
    <property type="match status" value="1"/>
</dbReference>
<dbReference type="OrthoDB" id="646178at2759"/>
<dbReference type="SUPFAM" id="SSF52047">
    <property type="entry name" value="RNI-like"/>
    <property type="match status" value="1"/>
</dbReference>
<name>A0A5J9UL30_9POAL</name>